<keyword evidence="4" id="KW-1185">Reference proteome</keyword>
<dbReference type="InterPro" id="IPR043724">
    <property type="entry name" value="DUF5666"/>
</dbReference>
<dbReference type="RefSeq" id="WP_182163205.1">
    <property type="nucleotide sequence ID" value="NZ_JACEZT010000008.1"/>
</dbReference>
<dbReference type="Proteomes" id="UP000534388">
    <property type="component" value="Unassembled WGS sequence"/>
</dbReference>
<evidence type="ECO:0000313" key="3">
    <source>
        <dbReference type="EMBL" id="MBA5638028.1"/>
    </source>
</evidence>
<keyword evidence="1" id="KW-0732">Signal</keyword>
<protein>
    <recommendedName>
        <fullName evidence="2">DUF5666 domain-containing protein</fullName>
    </recommendedName>
</protein>
<proteinExistence type="predicted"/>
<dbReference type="PROSITE" id="PS51257">
    <property type="entry name" value="PROKAR_LIPOPROTEIN"/>
    <property type="match status" value="1"/>
</dbReference>
<feature type="domain" description="DUF5666" evidence="2">
    <location>
        <begin position="270"/>
        <end position="329"/>
    </location>
</feature>
<name>A0A7W2ESX0_9BURK</name>
<feature type="domain" description="DUF5666" evidence="2">
    <location>
        <begin position="419"/>
        <end position="479"/>
    </location>
</feature>
<accession>A0A7W2ESX0</accession>
<evidence type="ECO:0000256" key="1">
    <source>
        <dbReference type="SAM" id="SignalP"/>
    </source>
</evidence>
<reference evidence="3 4" key="1">
    <citation type="submission" date="2020-07" db="EMBL/GenBank/DDBJ databases">
        <title>Novel species isolated from subtropical streams in China.</title>
        <authorList>
            <person name="Lu H."/>
        </authorList>
    </citation>
    <scope>NUCLEOTIDE SEQUENCE [LARGE SCALE GENOMIC DNA]</scope>
    <source>
        <strain evidence="3 4">LX20W</strain>
    </source>
</reference>
<comment type="caution">
    <text evidence="3">The sequence shown here is derived from an EMBL/GenBank/DDBJ whole genome shotgun (WGS) entry which is preliminary data.</text>
</comment>
<feature type="domain" description="DUF5666" evidence="2">
    <location>
        <begin position="109"/>
        <end position="181"/>
    </location>
</feature>
<evidence type="ECO:0000313" key="4">
    <source>
        <dbReference type="Proteomes" id="UP000534388"/>
    </source>
</evidence>
<dbReference type="Pfam" id="PF18914">
    <property type="entry name" value="DUF5666"/>
    <property type="match status" value="3"/>
</dbReference>
<evidence type="ECO:0000259" key="2">
    <source>
        <dbReference type="Pfam" id="PF18914"/>
    </source>
</evidence>
<dbReference type="AlphaFoldDB" id="A0A7W2ESX0"/>
<gene>
    <name evidence="3" type="ORF">H3H37_13285</name>
</gene>
<dbReference type="EMBL" id="JACEZT010000008">
    <property type="protein sequence ID" value="MBA5638028.1"/>
    <property type="molecule type" value="Genomic_DNA"/>
</dbReference>
<organism evidence="3 4">
    <name type="scientific">Rugamonas brunnea</name>
    <dbReference type="NCBI Taxonomy" id="2758569"/>
    <lineage>
        <taxon>Bacteria</taxon>
        <taxon>Pseudomonadati</taxon>
        <taxon>Pseudomonadota</taxon>
        <taxon>Betaproteobacteria</taxon>
        <taxon>Burkholderiales</taxon>
        <taxon>Oxalobacteraceae</taxon>
        <taxon>Telluria group</taxon>
        <taxon>Rugamonas</taxon>
    </lineage>
</organism>
<feature type="signal peptide" evidence="1">
    <location>
        <begin position="1"/>
        <end position="21"/>
    </location>
</feature>
<sequence length="484" mass="48398">MHRFSPLLTFVAATTITAVLVACGGGSSTSATPGTITADTSFSSMSGTVTGFGSLIVDGVRIDNHAVLADSMDADGTTQPTELKLGQHVEVQHDANLVATAVHVMAEAQGIVAKVDSTAGTIVVDGQTVMVNTDPTAGPVTVFGAPYTGLADIKPGDHVEVHGLIKAVAGGDSVIQATRIEPTTPGVHDRVAGVVAALSTSAKTFKLGGLLIDYSAASILPNGATLANGVEVHVAIPLGTVTSGVAVKATVVRISDHSKDSHTHPSEVGGAIASVDTAAKTFTVAGVTVDATAANYPQNGRGFADLKVGTYIVATGTYDAGGVLKATSIVVRGADDVQTNGNSELHGTILNYVSLANFTVRDVTVDASASKLGASCGGTLANGVQVGVVGTLSTTGVVKATSISCESEVDGQSIVGGSGVASAVDSTGKTFTLTAETKTYTVKWTSTTLFVHADPSTLAGKRVAVEGTVSGTTLTATKIVGTGH</sequence>
<feature type="chain" id="PRO_5031449778" description="DUF5666 domain-containing protein" evidence="1">
    <location>
        <begin position="22"/>
        <end position="484"/>
    </location>
</feature>